<protein>
    <submittedName>
        <fullName evidence="1">Uncharacterized protein</fullName>
    </submittedName>
</protein>
<dbReference type="Proteomes" id="UP000230882">
    <property type="component" value="Unassembled WGS sequence"/>
</dbReference>
<name>A0A2H0UXG7_9BACT</name>
<evidence type="ECO:0000313" key="2">
    <source>
        <dbReference type="Proteomes" id="UP000230882"/>
    </source>
</evidence>
<proteinExistence type="predicted"/>
<organism evidence="1 2">
    <name type="scientific">bacterium (Candidatus Gribaldobacteria) CG10_big_fil_rev_8_21_14_0_10_37_46</name>
    <dbReference type="NCBI Taxonomy" id="2014276"/>
    <lineage>
        <taxon>Bacteria</taxon>
        <taxon>Candidatus Gribaldobacteria</taxon>
    </lineage>
</organism>
<evidence type="ECO:0000313" key="1">
    <source>
        <dbReference type="EMBL" id="PIR91518.1"/>
    </source>
</evidence>
<dbReference type="EMBL" id="PFAU01000003">
    <property type="protein sequence ID" value="PIR91518.1"/>
    <property type="molecule type" value="Genomic_DNA"/>
</dbReference>
<gene>
    <name evidence="1" type="ORF">COU02_00115</name>
</gene>
<sequence>MTVKKLSNEEIENLRTQIEKLKEEGVPKEILKKVSKKGEEEMWDVPEDALKVMLPPRFSLKENEHFVFLFYGKKRIGTFYITEGKPRSKEIRNCALKYLRKGGKDNRGYVR</sequence>
<reference evidence="2" key="1">
    <citation type="submission" date="2017-09" db="EMBL/GenBank/DDBJ databases">
        <title>Depth-based differentiation of microbial function through sediment-hosted aquifers and enrichment of novel symbionts in the deep terrestrial subsurface.</title>
        <authorList>
            <person name="Probst A.J."/>
            <person name="Ladd B."/>
            <person name="Jarett J.K."/>
            <person name="Geller-Mcgrath D.E."/>
            <person name="Sieber C.M.K."/>
            <person name="Emerson J.B."/>
            <person name="Anantharaman K."/>
            <person name="Thomas B.C."/>
            <person name="Malmstrom R."/>
            <person name="Stieglmeier M."/>
            <person name="Klingl A."/>
            <person name="Woyke T."/>
            <person name="Ryan C.M."/>
            <person name="Banfield J.F."/>
        </authorList>
    </citation>
    <scope>NUCLEOTIDE SEQUENCE [LARGE SCALE GENOMIC DNA]</scope>
</reference>
<comment type="caution">
    <text evidence="1">The sequence shown here is derived from an EMBL/GenBank/DDBJ whole genome shotgun (WGS) entry which is preliminary data.</text>
</comment>
<dbReference type="AlphaFoldDB" id="A0A2H0UXG7"/>
<accession>A0A2H0UXG7</accession>